<evidence type="ECO:0000313" key="13">
    <source>
        <dbReference type="EMBL" id="NNU34572.1"/>
    </source>
</evidence>
<feature type="transmembrane region" description="Helical" evidence="11">
    <location>
        <begin position="83"/>
        <end position="102"/>
    </location>
</feature>
<dbReference type="EMBL" id="JABFCR010000056">
    <property type="protein sequence ID" value="NNU34572.1"/>
    <property type="molecule type" value="Genomic_DNA"/>
</dbReference>
<evidence type="ECO:0000256" key="6">
    <source>
        <dbReference type="ARBA" id="ARBA00022692"/>
    </source>
</evidence>
<evidence type="ECO:0000256" key="10">
    <source>
        <dbReference type="SAM" id="MobiDB-lite"/>
    </source>
</evidence>
<keyword evidence="14" id="KW-1185">Reference proteome</keyword>
<dbReference type="CDD" id="cd07341">
    <property type="entry name" value="M56_BlaR1_MecR1_like"/>
    <property type="match status" value="1"/>
</dbReference>
<gene>
    <name evidence="13" type="ORF">HK413_11640</name>
</gene>
<dbReference type="InterPro" id="IPR006260">
    <property type="entry name" value="TonB/TolA_C"/>
</dbReference>
<keyword evidence="6 11" id="KW-0812">Transmembrane</keyword>
<sequence length="626" mass="69990">MYAYILGTSVLFIMLVIKLYALFRLMRNAQRIDEDEYKLVYLPETNVAFSFFNYLFIGTHASGSATIIRHELVHIRQKHSVDIMFLELVKIISWFNPFVYLLQSSLKTVHEYIADEQTAAHEMDTIAYSSFLVNNAYGAGGSSLTHSFFNYNLLKKRIIMLNQQRSGNLARFKYLVALPICAALLCASTLGFSKTYALVDLDPVKESGIKLLSNKPANKKHANKNITADDVPIALSGTDNGDIALSGDKFAADTLALVNYQRPVDEDHPPVPMESAGGYDKLNRYLLQNIHYNPADGDKGGLVVVSFIIGPDRKILDPKIATSDGEVMDNPALNAFKNYKGTINDDEGKTLKFGVFFFTDDYSIFRRPYENDPGNSGWITVSKYGYRPARSSKGGYEYVEWFTGGYIVDGKLTPQVTNVRFYEKNDQETTYSADSATPADIKLLKDKYGYVFPTNAYHASEGIKLLKSHNYIGNGMNIYSYLNKPYTEAFYQHIFTDLKYPEKENSEGKPGAVLLKFNLDQNGTISNWAVAKSGGEAFDEAALDVVRSFNGTINDKAGEHTIALVFCTVQNGKRPKIDESWKKTPGYVGEVAHGESKPITISFSMPKNNNTKTLSHQTNKPNDHSL</sequence>
<feature type="transmembrane region" description="Helical" evidence="11">
    <location>
        <begin position="6"/>
        <end position="23"/>
    </location>
</feature>
<accession>A0ABX1W2W7</accession>
<evidence type="ECO:0000256" key="1">
    <source>
        <dbReference type="ARBA" id="ARBA00004383"/>
    </source>
</evidence>
<feature type="region of interest" description="Disordered" evidence="10">
    <location>
        <begin position="601"/>
        <end position="626"/>
    </location>
</feature>
<protein>
    <submittedName>
        <fullName evidence="13">TonB family protein</fullName>
    </submittedName>
</protein>
<keyword evidence="5" id="KW-0997">Cell inner membrane</keyword>
<keyword evidence="7" id="KW-0653">Protein transport</keyword>
<dbReference type="Pfam" id="PF03544">
    <property type="entry name" value="TonB_C"/>
    <property type="match status" value="1"/>
</dbReference>
<reference evidence="13 14" key="1">
    <citation type="submission" date="2020-05" db="EMBL/GenBank/DDBJ databases">
        <authorList>
            <person name="Khan S.A."/>
            <person name="Jeon C.O."/>
            <person name="Chun B.H."/>
        </authorList>
    </citation>
    <scope>NUCLEOTIDE SEQUENCE [LARGE SCALE GENOMIC DNA]</scope>
    <source>
        <strain evidence="13 14">S1162</strain>
    </source>
</reference>
<keyword evidence="9 11" id="KW-0472">Membrane</keyword>
<feature type="domain" description="TonB C-terminal" evidence="12">
    <location>
        <begin position="485"/>
        <end position="578"/>
    </location>
</feature>
<name>A0ABX1W2W7_9SPHI</name>
<dbReference type="InterPro" id="IPR008756">
    <property type="entry name" value="Peptidase_M56"/>
</dbReference>
<evidence type="ECO:0000313" key="14">
    <source>
        <dbReference type="Proteomes" id="UP000566071"/>
    </source>
</evidence>
<keyword evidence="8 11" id="KW-1133">Transmembrane helix</keyword>
<evidence type="ECO:0000256" key="3">
    <source>
        <dbReference type="ARBA" id="ARBA00022448"/>
    </source>
</evidence>
<comment type="similarity">
    <text evidence="2">Belongs to the TonB family.</text>
</comment>
<dbReference type="RefSeq" id="WP_175270248.1">
    <property type="nucleotide sequence ID" value="NZ_JABFCR010000056.1"/>
</dbReference>
<dbReference type="InterPro" id="IPR037682">
    <property type="entry name" value="TonB_C"/>
</dbReference>
<feature type="transmembrane region" description="Helical" evidence="11">
    <location>
        <begin position="174"/>
        <end position="192"/>
    </location>
</feature>
<dbReference type="PROSITE" id="PS52015">
    <property type="entry name" value="TONB_CTD"/>
    <property type="match status" value="1"/>
</dbReference>
<comment type="subcellular location">
    <subcellularLocation>
        <location evidence="1">Cell inner membrane</location>
        <topology evidence="1">Single-pass membrane protein</topology>
        <orientation evidence="1">Periplasmic side</orientation>
    </subcellularLocation>
</comment>
<feature type="compositionally biased region" description="Polar residues" evidence="10">
    <location>
        <begin position="601"/>
        <end position="620"/>
    </location>
</feature>
<dbReference type="Pfam" id="PF05569">
    <property type="entry name" value="Peptidase_M56"/>
    <property type="match status" value="1"/>
</dbReference>
<proteinExistence type="inferred from homology"/>
<keyword evidence="3" id="KW-0813">Transport</keyword>
<evidence type="ECO:0000256" key="5">
    <source>
        <dbReference type="ARBA" id="ARBA00022519"/>
    </source>
</evidence>
<dbReference type="Gene3D" id="3.30.1150.10">
    <property type="match status" value="1"/>
</dbReference>
<evidence type="ECO:0000259" key="12">
    <source>
        <dbReference type="PROSITE" id="PS52015"/>
    </source>
</evidence>
<dbReference type="InterPro" id="IPR051045">
    <property type="entry name" value="TonB-dependent_transducer"/>
</dbReference>
<keyword evidence="4" id="KW-1003">Cell membrane</keyword>
<evidence type="ECO:0000256" key="2">
    <source>
        <dbReference type="ARBA" id="ARBA00006555"/>
    </source>
</evidence>
<dbReference type="PANTHER" id="PTHR33446">
    <property type="entry name" value="PROTEIN TONB-RELATED"/>
    <property type="match status" value="1"/>
</dbReference>
<evidence type="ECO:0000256" key="8">
    <source>
        <dbReference type="ARBA" id="ARBA00022989"/>
    </source>
</evidence>
<evidence type="ECO:0000256" key="9">
    <source>
        <dbReference type="ARBA" id="ARBA00023136"/>
    </source>
</evidence>
<dbReference type="SUPFAM" id="SSF74653">
    <property type="entry name" value="TolA/TonB C-terminal domain"/>
    <property type="match status" value="2"/>
</dbReference>
<evidence type="ECO:0000256" key="11">
    <source>
        <dbReference type="SAM" id="Phobius"/>
    </source>
</evidence>
<evidence type="ECO:0000256" key="7">
    <source>
        <dbReference type="ARBA" id="ARBA00022927"/>
    </source>
</evidence>
<organism evidence="13 14">
    <name type="scientific">Mucilaginibacter humi</name>
    <dbReference type="NCBI Taxonomy" id="2732510"/>
    <lineage>
        <taxon>Bacteria</taxon>
        <taxon>Pseudomonadati</taxon>
        <taxon>Bacteroidota</taxon>
        <taxon>Sphingobacteriia</taxon>
        <taxon>Sphingobacteriales</taxon>
        <taxon>Sphingobacteriaceae</taxon>
        <taxon>Mucilaginibacter</taxon>
    </lineage>
</organism>
<evidence type="ECO:0000256" key="4">
    <source>
        <dbReference type="ARBA" id="ARBA00022475"/>
    </source>
</evidence>
<dbReference type="Proteomes" id="UP000566071">
    <property type="component" value="Unassembled WGS sequence"/>
</dbReference>
<dbReference type="NCBIfam" id="TIGR01352">
    <property type="entry name" value="tonB_Cterm"/>
    <property type="match status" value="1"/>
</dbReference>
<comment type="caution">
    <text evidence="13">The sequence shown here is derived from an EMBL/GenBank/DDBJ whole genome shotgun (WGS) entry which is preliminary data.</text>
</comment>